<dbReference type="RefSeq" id="WP_145277529.1">
    <property type="nucleotide sequence ID" value="NZ_CP036272.1"/>
</dbReference>
<feature type="domain" description="Amidohydrolase 3" evidence="1">
    <location>
        <begin position="49"/>
        <end position="462"/>
    </location>
</feature>
<evidence type="ECO:0000313" key="2">
    <source>
        <dbReference type="EMBL" id="QDT62641.1"/>
    </source>
</evidence>
<organism evidence="2 3">
    <name type="scientific">Stieleria bergensis</name>
    <dbReference type="NCBI Taxonomy" id="2528025"/>
    <lineage>
        <taxon>Bacteria</taxon>
        <taxon>Pseudomonadati</taxon>
        <taxon>Planctomycetota</taxon>
        <taxon>Planctomycetia</taxon>
        <taxon>Pirellulales</taxon>
        <taxon>Pirellulaceae</taxon>
        <taxon>Stieleria</taxon>
    </lineage>
</organism>
<proteinExistence type="predicted"/>
<dbReference type="Gene3D" id="3.30.1490.130">
    <property type="entry name" value="D-aminoacylase. Domain 3"/>
    <property type="match status" value="1"/>
</dbReference>
<dbReference type="InterPro" id="IPR011059">
    <property type="entry name" value="Metal-dep_hydrolase_composite"/>
</dbReference>
<dbReference type="InterPro" id="IPR013108">
    <property type="entry name" value="Amidohydro_3"/>
</dbReference>
<evidence type="ECO:0000259" key="1">
    <source>
        <dbReference type="Pfam" id="PF07969"/>
    </source>
</evidence>
<dbReference type="SUPFAM" id="SSF51338">
    <property type="entry name" value="Composite domain of metallo-dependent hydrolases"/>
    <property type="match status" value="1"/>
</dbReference>
<dbReference type="Pfam" id="PF07969">
    <property type="entry name" value="Amidohydro_3"/>
    <property type="match status" value="1"/>
</dbReference>
<dbReference type="InterPro" id="IPR032466">
    <property type="entry name" value="Metal_Hydrolase"/>
</dbReference>
<dbReference type="OrthoDB" id="9775607at2"/>
<evidence type="ECO:0000313" key="3">
    <source>
        <dbReference type="Proteomes" id="UP000315003"/>
    </source>
</evidence>
<keyword evidence="3" id="KW-1185">Reference proteome</keyword>
<dbReference type="Gene3D" id="3.20.20.140">
    <property type="entry name" value="Metal-dependent hydrolases"/>
    <property type="match status" value="1"/>
</dbReference>
<reference evidence="2 3" key="1">
    <citation type="submission" date="2019-02" db="EMBL/GenBank/DDBJ databases">
        <title>Deep-cultivation of Planctomycetes and their phenomic and genomic characterization uncovers novel biology.</title>
        <authorList>
            <person name="Wiegand S."/>
            <person name="Jogler M."/>
            <person name="Boedeker C."/>
            <person name="Pinto D."/>
            <person name="Vollmers J."/>
            <person name="Rivas-Marin E."/>
            <person name="Kohn T."/>
            <person name="Peeters S.H."/>
            <person name="Heuer A."/>
            <person name="Rast P."/>
            <person name="Oberbeckmann S."/>
            <person name="Bunk B."/>
            <person name="Jeske O."/>
            <person name="Meyerdierks A."/>
            <person name="Storesund J.E."/>
            <person name="Kallscheuer N."/>
            <person name="Luecker S."/>
            <person name="Lage O.M."/>
            <person name="Pohl T."/>
            <person name="Merkel B.J."/>
            <person name="Hornburger P."/>
            <person name="Mueller R.-W."/>
            <person name="Bruemmer F."/>
            <person name="Labrenz M."/>
            <person name="Spormann A.M."/>
            <person name="Op den Camp H."/>
            <person name="Overmann J."/>
            <person name="Amann R."/>
            <person name="Jetten M.S.M."/>
            <person name="Mascher T."/>
            <person name="Medema M.H."/>
            <person name="Devos D.P."/>
            <person name="Kaster A.-K."/>
            <person name="Ovreas L."/>
            <person name="Rohde M."/>
            <person name="Galperin M.Y."/>
            <person name="Jogler C."/>
        </authorList>
    </citation>
    <scope>NUCLEOTIDE SEQUENCE [LARGE SCALE GENOMIC DNA]</scope>
    <source>
        <strain evidence="2 3">SV_7m_r</strain>
    </source>
</reference>
<dbReference type="PANTHER" id="PTHR11647:SF1">
    <property type="entry name" value="COLLAPSIN RESPONSE MEDIATOR PROTEIN"/>
    <property type="match status" value="1"/>
</dbReference>
<dbReference type="Gene3D" id="2.30.40.10">
    <property type="entry name" value="Urease, subunit C, domain 1"/>
    <property type="match status" value="1"/>
</dbReference>
<sequence>MADNQLDLVLTGGTVIDGTNSPPQRADVGLRQDRIVAVGDLQDAVARATCDVTGKTIAPGFIDVHTHDDNAVLAKPDCFPKISQGVTCVVVGNCGISAAPMRLDQQPPEPLNLLGQQEDFVFESFDRYIEAVQTTQPAVNVAALVGHTSLRIKHMSDLSRPANASEASAMRRDLESAMASGAIGLSTGLAYANAMPAPTDEVIDLARVAAEHHGLYTTHLRSEFDEIIDALEESFSIGSQARLPVVVSHLKCAGPQNWGRSEEVLEAIAATAHSDRVHMDCYPYSAGSSNLDLKQVDERVNILITRSESHPEQSRRMLAEIASDWGVSQMDAAKRLMPAGAVYFSIDEQDMRKILRHPRSMIGSDGLPLDPHPHPRLYGTFPRVLGKYVRDESLLPLTQAIHKMTGLPASVFGLADRGRVQPGCFADLVVFDAELINDVATFDDPIRPAVGIDRVLVNGSVAFADQQLTGERTGRYLYGKQTHSTL</sequence>
<dbReference type="EMBL" id="CP036272">
    <property type="protein sequence ID" value="QDT62641.1"/>
    <property type="molecule type" value="Genomic_DNA"/>
</dbReference>
<dbReference type="AlphaFoldDB" id="A0A517T2T0"/>
<accession>A0A517T2T0</accession>
<dbReference type="PANTHER" id="PTHR11647">
    <property type="entry name" value="HYDRANTOINASE/DIHYDROPYRIMIDINASE FAMILY MEMBER"/>
    <property type="match status" value="1"/>
</dbReference>
<name>A0A517T2T0_9BACT</name>
<dbReference type="GO" id="GO:0047420">
    <property type="term" value="F:N-acyl-D-amino-acid deacylase activity"/>
    <property type="evidence" value="ECO:0007669"/>
    <property type="project" value="UniProtKB-EC"/>
</dbReference>
<dbReference type="InterPro" id="IPR023100">
    <property type="entry name" value="D-aminoacylase_insert_dom_sf"/>
</dbReference>
<keyword evidence="2" id="KW-0378">Hydrolase</keyword>
<dbReference type="CDD" id="cd01297">
    <property type="entry name" value="D-aminoacylase"/>
    <property type="match status" value="1"/>
</dbReference>
<protein>
    <submittedName>
        <fullName evidence="2">D-aminoacylase</fullName>
        <ecNumber evidence="2">3.5.1.81</ecNumber>
    </submittedName>
</protein>
<dbReference type="SUPFAM" id="SSF51556">
    <property type="entry name" value="Metallo-dependent hydrolases"/>
    <property type="match status" value="1"/>
</dbReference>
<gene>
    <name evidence="2" type="primary">dan</name>
    <name evidence="2" type="ORF">SV7mr_51910</name>
</gene>
<dbReference type="Proteomes" id="UP000315003">
    <property type="component" value="Chromosome"/>
</dbReference>
<dbReference type="InterPro" id="IPR050378">
    <property type="entry name" value="Metallo-dep_Hydrolases_sf"/>
</dbReference>
<dbReference type="EC" id="3.5.1.81" evidence="2"/>